<feature type="compositionally biased region" description="Basic and acidic residues" evidence="1">
    <location>
        <begin position="69"/>
        <end position="80"/>
    </location>
</feature>
<sequence length="86" mass="10182">MELVDGDFMEAEHVIDGRLKDARAYSIRAKKLFPKFIPRSINIFSQKVSMNEDTFYKYATFEEPQEWNPEEHTNKRHADIENNDGM</sequence>
<evidence type="ECO:0000313" key="2">
    <source>
        <dbReference type="EMBL" id="DAF53544.1"/>
    </source>
</evidence>
<feature type="region of interest" description="Disordered" evidence="1">
    <location>
        <begin position="66"/>
        <end position="86"/>
    </location>
</feature>
<dbReference type="EMBL" id="BK032656">
    <property type="protein sequence ID" value="DAF53544.1"/>
    <property type="molecule type" value="Genomic_DNA"/>
</dbReference>
<evidence type="ECO:0000256" key="1">
    <source>
        <dbReference type="SAM" id="MobiDB-lite"/>
    </source>
</evidence>
<protein>
    <submittedName>
        <fullName evidence="2">Uncharacterized protein</fullName>
    </submittedName>
</protein>
<organism evidence="2">
    <name type="scientific">Podoviridae sp. ctCi71</name>
    <dbReference type="NCBI Taxonomy" id="2827725"/>
    <lineage>
        <taxon>Viruses</taxon>
        <taxon>Duplodnaviria</taxon>
        <taxon>Heunggongvirae</taxon>
        <taxon>Uroviricota</taxon>
        <taxon>Caudoviricetes</taxon>
    </lineage>
</organism>
<accession>A0A8S5SRH1</accession>
<name>A0A8S5SRH1_9CAUD</name>
<reference evidence="2" key="1">
    <citation type="journal article" date="2021" name="Proc. Natl. Acad. Sci. U.S.A.">
        <title>A Catalog of Tens of Thousands of Viruses from Human Metagenomes Reveals Hidden Associations with Chronic Diseases.</title>
        <authorList>
            <person name="Tisza M.J."/>
            <person name="Buck C.B."/>
        </authorList>
    </citation>
    <scope>NUCLEOTIDE SEQUENCE</scope>
    <source>
        <strain evidence="2">CtCi71</strain>
    </source>
</reference>
<proteinExistence type="predicted"/>